<reference evidence="2" key="2">
    <citation type="submission" date="2015-01" db="EMBL/GenBank/DDBJ databases">
        <title>Evolutionary Origins and Diversification of the Mycorrhizal Mutualists.</title>
        <authorList>
            <consortium name="DOE Joint Genome Institute"/>
            <consortium name="Mycorrhizal Genomics Consortium"/>
            <person name="Kohler A."/>
            <person name="Kuo A."/>
            <person name="Nagy L.G."/>
            <person name="Floudas D."/>
            <person name="Copeland A."/>
            <person name="Barry K.W."/>
            <person name="Cichocki N."/>
            <person name="Veneault-Fourrey C."/>
            <person name="LaButti K."/>
            <person name="Lindquist E.A."/>
            <person name="Lipzen A."/>
            <person name="Lundell T."/>
            <person name="Morin E."/>
            <person name="Murat C."/>
            <person name="Riley R."/>
            <person name="Ohm R."/>
            <person name="Sun H."/>
            <person name="Tunlid A."/>
            <person name="Henrissat B."/>
            <person name="Grigoriev I.V."/>
            <person name="Hibbett D.S."/>
            <person name="Martin F."/>
        </authorList>
    </citation>
    <scope>NUCLEOTIDE SEQUENCE [LARGE SCALE GENOMIC DNA]</scope>
    <source>
        <strain evidence="2">441</strain>
    </source>
</reference>
<dbReference type="AlphaFoldDB" id="A0A0C9Y2U0"/>
<dbReference type="EMBL" id="KN834218">
    <property type="protein sequence ID" value="KIK11436.1"/>
    <property type="molecule type" value="Genomic_DNA"/>
</dbReference>
<evidence type="ECO:0000313" key="2">
    <source>
        <dbReference type="Proteomes" id="UP000054018"/>
    </source>
</evidence>
<organism evidence="1 2">
    <name type="scientific">Pisolithus microcarpus 441</name>
    <dbReference type="NCBI Taxonomy" id="765257"/>
    <lineage>
        <taxon>Eukaryota</taxon>
        <taxon>Fungi</taxon>
        <taxon>Dikarya</taxon>
        <taxon>Basidiomycota</taxon>
        <taxon>Agaricomycotina</taxon>
        <taxon>Agaricomycetes</taxon>
        <taxon>Agaricomycetidae</taxon>
        <taxon>Boletales</taxon>
        <taxon>Sclerodermatineae</taxon>
        <taxon>Pisolithaceae</taxon>
        <taxon>Pisolithus</taxon>
    </lineage>
</organism>
<reference evidence="1 2" key="1">
    <citation type="submission" date="2014-04" db="EMBL/GenBank/DDBJ databases">
        <authorList>
            <consortium name="DOE Joint Genome Institute"/>
            <person name="Kuo A."/>
            <person name="Kohler A."/>
            <person name="Costa M.D."/>
            <person name="Nagy L.G."/>
            <person name="Floudas D."/>
            <person name="Copeland A."/>
            <person name="Barry K.W."/>
            <person name="Cichocki N."/>
            <person name="Veneault-Fourrey C."/>
            <person name="LaButti K."/>
            <person name="Lindquist E.A."/>
            <person name="Lipzen A."/>
            <person name="Lundell T."/>
            <person name="Morin E."/>
            <person name="Murat C."/>
            <person name="Sun H."/>
            <person name="Tunlid A."/>
            <person name="Henrissat B."/>
            <person name="Grigoriev I.V."/>
            <person name="Hibbett D.S."/>
            <person name="Martin F."/>
            <person name="Nordberg H.P."/>
            <person name="Cantor M.N."/>
            <person name="Hua S.X."/>
        </authorList>
    </citation>
    <scope>NUCLEOTIDE SEQUENCE [LARGE SCALE GENOMIC DNA]</scope>
    <source>
        <strain evidence="1 2">441</strain>
    </source>
</reference>
<protein>
    <submittedName>
        <fullName evidence="1">Uncharacterized protein</fullName>
    </submittedName>
</protein>
<dbReference type="HOGENOM" id="CLU_169825_0_0_1"/>
<proteinExistence type="predicted"/>
<feature type="non-terminal residue" evidence="1">
    <location>
        <position position="91"/>
    </location>
</feature>
<accession>A0A0C9Y2U0</accession>
<keyword evidence="2" id="KW-1185">Reference proteome</keyword>
<gene>
    <name evidence="1" type="ORF">PISMIDRAFT_50390</name>
</gene>
<evidence type="ECO:0000313" key="1">
    <source>
        <dbReference type="EMBL" id="KIK11436.1"/>
    </source>
</evidence>
<dbReference type="Proteomes" id="UP000054018">
    <property type="component" value="Unassembled WGS sequence"/>
</dbReference>
<sequence length="91" mass="9880">MSLPNAESQLQAHLGDRFVDSDWQPALRAVMEAEGDVDKASTAVDSLRKAAVACSGLKLKIPRVKPQQSLLVKEDLISKVELLKSCNCIFG</sequence>
<dbReference type="OrthoDB" id="162969at2759"/>
<name>A0A0C9Y2U0_9AGAM</name>